<proteinExistence type="predicted"/>
<evidence type="ECO:0000313" key="2">
    <source>
        <dbReference type="Proteomes" id="UP000790709"/>
    </source>
</evidence>
<evidence type="ECO:0000313" key="1">
    <source>
        <dbReference type="EMBL" id="KAH7931362.1"/>
    </source>
</evidence>
<protein>
    <submittedName>
        <fullName evidence="1">Nucleic acid-binding protein</fullName>
    </submittedName>
</protein>
<gene>
    <name evidence="1" type="ORF">BV22DRAFT_1077337</name>
</gene>
<reference evidence="1" key="1">
    <citation type="journal article" date="2021" name="New Phytol.">
        <title>Evolutionary innovations through gain and loss of genes in the ectomycorrhizal Boletales.</title>
        <authorList>
            <person name="Wu G."/>
            <person name="Miyauchi S."/>
            <person name="Morin E."/>
            <person name="Kuo A."/>
            <person name="Drula E."/>
            <person name="Varga T."/>
            <person name="Kohler A."/>
            <person name="Feng B."/>
            <person name="Cao Y."/>
            <person name="Lipzen A."/>
            <person name="Daum C."/>
            <person name="Hundley H."/>
            <person name="Pangilinan J."/>
            <person name="Johnson J."/>
            <person name="Barry K."/>
            <person name="LaButti K."/>
            <person name="Ng V."/>
            <person name="Ahrendt S."/>
            <person name="Min B."/>
            <person name="Choi I.G."/>
            <person name="Park H."/>
            <person name="Plett J.M."/>
            <person name="Magnuson J."/>
            <person name="Spatafora J.W."/>
            <person name="Nagy L.G."/>
            <person name="Henrissat B."/>
            <person name="Grigoriev I.V."/>
            <person name="Yang Z.L."/>
            <person name="Xu J."/>
            <person name="Martin F.M."/>
        </authorList>
    </citation>
    <scope>NUCLEOTIDE SEQUENCE</scope>
    <source>
        <strain evidence="1">KUC20120723A-06</strain>
    </source>
</reference>
<keyword evidence="2" id="KW-1185">Reference proteome</keyword>
<name>A0ACB8C0K4_9AGAM</name>
<accession>A0ACB8C0K4</accession>
<organism evidence="1 2">
    <name type="scientific">Leucogyrophana mollusca</name>
    <dbReference type="NCBI Taxonomy" id="85980"/>
    <lineage>
        <taxon>Eukaryota</taxon>
        <taxon>Fungi</taxon>
        <taxon>Dikarya</taxon>
        <taxon>Basidiomycota</taxon>
        <taxon>Agaricomycotina</taxon>
        <taxon>Agaricomycetes</taxon>
        <taxon>Agaricomycetidae</taxon>
        <taxon>Boletales</taxon>
        <taxon>Boletales incertae sedis</taxon>
        <taxon>Leucogyrophana</taxon>
    </lineage>
</organism>
<sequence length="147" mass="16390">MLSAVRQAVSRAPFRAFSTTSSRAYDVAKLTLIGRLGKDPEVRTTKSDKEYVSYTVATANYPPPPPNPDGSRQEAGTTWHHIVSFSPAQNNFLRTLNKGAQVYVEANFELREPEPNADPASPQGQRQIFLRHENIRILKSAPSHDNE</sequence>
<comment type="caution">
    <text evidence="1">The sequence shown here is derived from an EMBL/GenBank/DDBJ whole genome shotgun (WGS) entry which is preliminary data.</text>
</comment>
<dbReference type="EMBL" id="MU266327">
    <property type="protein sequence ID" value="KAH7931362.1"/>
    <property type="molecule type" value="Genomic_DNA"/>
</dbReference>
<dbReference type="Proteomes" id="UP000790709">
    <property type="component" value="Unassembled WGS sequence"/>
</dbReference>